<feature type="compositionally biased region" description="Low complexity" evidence="1">
    <location>
        <begin position="79"/>
        <end position="88"/>
    </location>
</feature>
<feature type="compositionally biased region" description="Basic residues" evidence="1">
    <location>
        <begin position="52"/>
        <end position="78"/>
    </location>
</feature>
<feature type="region of interest" description="Disordered" evidence="1">
    <location>
        <begin position="35"/>
        <end position="88"/>
    </location>
</feature>
<dbReference type="AlphaFoldDB" id="A0A7D8UY29"/>
<gene>
    <name evidence="3" type="ORF">LCER1_G000647</name>
</gene>
<dbReference type="PANTHER" id="PTHR38795:SF1">
    <property type="entry name" value="DUF6604 DOMAIN-CONTAINING PROTEIN"/>
    <property type="match status" value="1"/>
</dbReference>
<dbReference type="OrthoDB" id="3510203at2759"/>
<reference evidence="3 4" key="1">
    <citation type="submission" date="2018-05" db="EMBL/GenBank/DDBJ databases">
        <title>Whole genome sequencing for identification of molecular markers to develop diagnostic detection tools for the regulated plant pathogen Lachnellula willkommii.</title>
        <authorList>
            <person name="Giroux E."/>
            <person name="Bilodeau G."/>
        </authorList>
    </citation>
    <scope>NUCLEOTIDE SEQUENCE [LARGE SCALE GENOMIC DNA]</scope>
    <source>
        <strain evidence="3 4">CBS 625.97</strain>
    </source>
</reference>
<protein>
    <recommendedName>
        <fullName evidence="2">DUF6604 domain-containing protein</fullName>
    </recommendedName>
</protein>
<accession>A0A7D8UY29</accession>
<dbReference type="Proteomes" id="UP000481288">
    <property type="component" value="Unassembled WGS sequence"/>
</dbReference>
<dbReference type="InterPro" id="IPR046539">
    <property type="entry name" value="DUF6604"/>
</dbReference>
<name>A0A7D8UY29_9HELO</name>
<dbReference type="Pfam" id="PF20253">
    <property type="entry name" value="DUF6604"/>
    <property type="match status" value="1"/>
</dbReference>
<dbReference type="PANTHER" id="PTHR38795">
    <property type="entry name" value="DUF6604 DOMAIN-CONTAINING PROTEIN"/>
    <property type="match status" value="1"/>
</dbReference>
<evidence type="ECO:0000256" key="1">
    <source>
        <dbReference type="SAM" id="MobiDB-lite"/>
    </source>
</evidence>
<evidence type="ECO:0000313" key="4">
    <source>
        <dbReference type="Proteomes" id="UP000481288"/>
    </source>
</evidence>
<feature type="compositionally biased region" description="Acidic residues" evidence="1">
    <location>
        <begin position="37"/>
        <end position="46"/>
    </location>
</feature>
<sequence>MASQFVSGTYQSYKAGTRKVLHWLYENASKCGYGVEQGEDSEEEDGAAPTKPSKKAKPKPKSKKGKGSKAKGSGKAKSKNTSASTGTSPKFVTVKEFPALAEAIATSEPQIKVPLWVTALIEQVISGRRKSARWFSRQAGDTTNSDFEESNIGHQHFIEVLENVLSILVDLQEPTTKPAKKDGLDESNPLEQITNIFDALEIEPDTEHTMTDPTPSAPKAQKASPNVVFEEESSTEATIWLIYCFFEDFNTAREHLKDLWTTYKRGRIDLPTAALSTNTAFELFKRAEDELLAELRSILPPDLMNQIHGYLEIQTILLAHAAAARGEDPGRRRSAGDPYNYQLWDVADWTCLNVYIILRTFLPVIQHGRVPVCKPGYFGKLNLNEDVLYPDEKTTQDEIVLLERFIPELMFLRDVEDKFPAQDELTGGILQMVRTKEIPIWLVLALQVQLDIHYVLLGDMSRPHSELSAAAVQATGTLTAHQDFSKDMHIGNWPKSNDKPYEFCIWELDQWVKSDPLDRRRSKTYEELGYSKGGNFVLLKMHPVLCGMMLFRVNLNLQFLGLTLVNAWGALPITLHLYNACLSAGLLDNVWMDMEALINTHTPKRIFVGDRPTNPQEYLKRFMLVMGHSASTFSTDFRSPPRPPASKKGPRQMLKESVIAEIYAVRYLGHLQIRGHPNAQNSGFTLAAIEKLLGAATVPATDEDNTNNEAGILGGAFKTMLMPNRGKESLLPKFAKSHRLTTSQLLMALESSMTNESFAFNVNYFTLHMRCFRLLRTIVAEMGPVFIKYFGPQYLEKESQLPFVVGYIFRAVSRSSKVGEVYLPKIKSDEGSKMLIQVSQIVARFIKSEGEVEIEKVKEVSQVFLGFELEPEVDFPTLDRDALKTTVQAFNALPRRKVIPASEAPTGLGLNHWHFSLRKVGHRLDPPDCVYLVSPENEMMHVAAPDQGSPILSLPTLSDQADMVVFLLLGAFVKGVLKGNHAHHAKFAPWSWSCNDASLAQTVENKLKEYGIREEMCIVQHGTEAENELCEGVWATLKSHIIRDFTPKK</sequence>
<proteinExistence type="predicted"/>
<comment type="caution">
    <text evidence="3">The sequence shown here is derived from an EMBL/GenBank/DDBJ whole genome shotgun (WGS) entry which is preliminary data.</text>
</comment>
<evidence type="ECO:0000259" key="2">
    <source>
        <dbReference type="Pfam" id="PF20253"/>
    </source>
</evidence>
<organism evidence="3 4">
    <name type="scientific">Lachnellula cervina</name>
    <dbReference type="NCBI Taxonomy" id="1316786"/>
    <lineage>
        <taxon>Eukaryota</taxon>
        <taxon>Fungi</taxon>
        <taxon>Dikarya</taxon>
        <taxon>Ascomycota</taxon>
        <taxon>Pezizomycotina</taxon>
        <taxon>Leotiomycetes</taxon>
        <taxon>Helotiales</taxon>
        <taxon>Lachnaceae</taxon>
        <taxon>Lachnellula</taxon>
    </lineage>
</organism>
<feature type="region of interest" description="Disordered" evidence="1">
    <location>
        <begin position="206"/>
        <end position="225"/>
    </location>
</feature>
<feature type="domain" description="DUF6604" evidence="2">
    <location>
        <begin position="11"/>
        <end position="292"/>
    </location>
</feature>
<keyword evidence="4" id="KW-1185">Reference proteome</keyword>
<evidence type="ECO:0000313" key="3">
    <source>
        <dbReference type="EMBL" id="TVY59113.1"/>
    </source>
</evidence>
<dbReference type="EMBL" id="QGMG01000013">
    <property type="protein sequence ID" value="TVY59113.1"/>
    <property type="molecule type" value="Genomic_DNA"/>
</dbReference>